<proteinExistence type="predicted"/>
<dbReference type="SUPFAM" id="SSF51294">
    <property type="entry name" value="Hedgehog/intein (Hint) domain"/>
    <property type="match status" value="1"/>
</dbReference>
<dbReference type="InterPro" id="IPR013153">
    <property type="entry name" value="Prk_AAA"/>
</dbReference>
<dbReference type="PANTHER" id="PTHR30267:SF2">
    <property type="entry name" value="PROTEIN PRKA"/>
    <property type="match status" value="1"/>
</dbReference>
<dbReference type="Gene3D" id="2.170.16.10">
    <property type="entry name" value="Hedgehog/Intein (Hint) domain"/>
    <property type="match status" value="1"/>
</dbReference>
<dbReference type="NCBIfam" id="TIGR01443">
    <property type="entry name" value="intein_Cterm"/>
    <property type="match status" value="1"/>
</dbReference>
<dbReference type="AlphaFoldDB" id="A0A4Q9B5M1"/>
<dbReference type="PROSITE" id="PS50818">
    <property type="entry name" value="INTEIN_C_TER"/>
    <property type="match status" value="1"/>
</dbReference>
<keyword evidence="5" id="KW-1185">Reference proteome</keyword>
<evidence type="ECO:0000313" key="4">
    <source>
        <dbReference type="EMBL" id="TBH20095.1"/>
    </source>
</evidence>
<dbReference type="PROSITE" id="PS50817">
    <property type="entry name" value="INTEIN_N_TER"/>
    <property type="match status" value="1"/>
</dbReference>
<evidence type="ECO:0000313" key="5">
    <source>
        <dbReference type="Proteomes" id="UP000292858"/>
    </source>
</evidence>
<dbReference type="RefSeq" id="WP_130842131.1">
    <property type="nucleotide sequence ID" value="NZ_SIJL01000009.1"/>
</dbReference>
<keyword evidence="4" id="KW-0808">Transferase</keyword>
<dbReference type="GO" id="GO:0004519">
    <property type="term" value="F:endonuclease activity"/>
    <property type="evidence" value="ECO:0007669"/>
    <property type="project" value="InterPro"/>
</dbReference>
<evidence type="ECO:0000259" key="3">
    <source>
        <dbReference type="PROSITE" id="PS50819"/>
    </source>
</evidence>
<dbReference type="InterPro" id="IPR004042">
    <property type="entry name" value="Intein_endonuc_central"/>
</dbReference>
<organism evidence="4 5">
    <name type="scientific">Thermus thermamylovorans</name>
    <dbReference type="NCBI Taxonomy" id="2509362"/>
    <lineage>
        <taxon>Bacteria</taxon>
        <taxon>Thermotogati</taxon>
        <taxon>Deinococcota</taxon>
        <taxon>Deinococci</taxon>
        <taxon>Thermales</taxon>
        <taxon>Thermaceae</taxon>
        <taxon>Thermus</taxon>
    </lineage>
</organism>
<evidence type="ECO:0000256" key="2">
    <source>
        <dbReference type="ARBA" id="ARBA00023000"/>
    </source>
</evidence>
<dbReference type="Proteomes" id="UP000292858">
    <property type="component" value="Unassembled WGS sequence"/>
</dbReference>
<keyword evidence="2" id="KW-0651">Protein splicing</keyword>
<dbReference type="InterPro" id="IPR030934">
    <property type="entry name" value="Intein_C"/>
</dbReference>
<keyword evidence="1" id="KW-0068">Autocatalytic cleavage</keyword>
<dbReference type="Pfam" id="PF08298">
    <property type="entry name" value="AAA_PrkA"/>
    <property type="match status" value="2"/>
</dbReference>
<accession>A0A4Q9B5M1</accession>
<evidence type="ECO:0000256" key="1">
    <source>
        <dbReference type="ARBA" id="ARBA00022813"/>
    </source>
</evidence>
<dbReference type="GO" id="GO:0004674">
    <property type="term" value="F:protein serine/threonine kinase activity"/>
    <property type="evidence" value="ECO:0007669"/>
    <property type="project" value="UniProtKB-KW"/>
</dbReference>
<dbReference type="InterPro" id="IPR027434">
    <property type="entry name" value="Homing_endonucl"/>
</dbReference>
<dbReference type="PANTHER" id="PTHR30267">
    <property type="entry name" value="PROTEIN KINASE PRKA"/>
    <property type="match status" value="1"/>
</dbReference>
<dbReference type="GO" id="GO:0016539">
    <property type="term" value="P:intein-mediated protein splicing"/>
    <property type="evidence" value="ECO:0007669"/>
    <property type="project" value="InterPro"/>
</dbReference>
<dbReference type="SUPFAM" id="SSF52540">
    <property type="entry name" value="P-loop containing nucleoside triphosphate hydrolases"/>
    <property type="match status" value="1"/>
</dbReference>
<name>A0A4Q9B5M1_9DEIN</name>
<dbReference type="Gene3D" id="3.40.50.300">
    <property type="entry name" value="P-loop containing nucleotide triphosphate hydrolases"/>
    <property type="match status" value="1"/>
</dbReference>
<dbReference type="InterPro" id="IPR036844">
    <property type="entry name" value="Hint_dom_sf"/>
</dbReference>
<dbReference type="CDD" id="cd00081">
    <property type="entry name" value="Hint"/>
    <property type="match status" value="1"/>
</dbReference>
<dbReference type="Gene3D" id="3.10.28.10">
    <property type="entry name" value="Homing endonucleases"/>
    <property type="match status" value="1"/>
</dbReference>
<dbReference type="SMART" id="SM00763">
    <property type="entry name" value="AAA_PrkA"/>
    <property type="match status" value="1"/>
</dbReference>
<protein>
    <submittedName>
        <fullName evidence="4">Serine/threonine protein kinase</fullName>
    </submittedName>
</protein>
<dbReference type="Pfam" id="PF06798">
    <property type="entry name" value="PrkA"/>
    <property type="match status" value="1"/>
</dbReference>
<keyword evidence="4" id="KW-0418">Kinase</keyword>
<dbReference type="OrthoDB" id="9761914at2"/>
<comment type="caution">
    <text evidence="4">The sequence shown here is derived from an EMBL/GenBank/DDBJ whole genome shotgun (WGS) entry which is preliminary data.</text>
</comment>
<dbReference type="InterPro" id="IPR010650">
    <property type="entry name" value="PrkA_C"/>
</dbReference>
<dbReference type="EMBL" id="SIJL01000009">
    <property type="protein sequence ID" value="TBH20095.1"/>
    <property type="molecule type" value="Genomic_DNA"/>
</dbReference>
<keyword evidence="4" id="KW-0723">Serine/threonine-protein kinase</keyword>
<dbReference type="InterPro" id="IPR027417">
    <property type="entry name" value="P-loop_NTPase"/>
</dbReference>
<dbReference type="PROSITE" id="PS50819">
    <property type="entry name" value="INTEIN_ENDONUCLEASE"/>
    <property type="match status" value="1"/>
</dbReference>
<sequence length="1066" mass="122079">MNELERIRRRQDLEAYRALSWEGPFGEYLALLKRDPRPLRTSFQRVHDMILSHGVEEYTLFREKLLHYRFFDDPFEGGKDAVFGLDKPLMRLVATLKAAAHRLGPERRILLLHGPVGSAKSTIARLLKKGLEAYSRTEEGKLFTFYWKTPEGPLPCPMHEEPLHLLPKEIREEFLAELKALHPGYPYPLEVEGDLCPVCRFQMREALARHGGDLAAVLEKEIVVQRLVLSEKDRLGIGTFQPKDEKNQDATELTGDINYRKVAIYGSDSDPRAFNFDGELNIANRGLVEFIEILKLDVAFLYDLLTASQEHKIKSKKFAQTDIDEIILGHSVSGDTPILYRYQGIPGWTTVQGLWERFGHDPTGLEVLAHDFSSDKTRWTPVRSIFRHRFTGEMLTTSQKWGVVETTPNHSLYDRSGRTFYPEERREIAAVRRIDADLVLQDEKALVDVAEGVDGFIREDIRALAGSGPLTRPARPGWARLALPRHATEIRAVYHPVQDESALKDLLTVLIWYATEGHVNGKNGGVVISHADRNELERVRRAYARITSAQGYIDAGAKTDLAWRLYLGSQAIAVLARHHCGERAASKRLPDFLFRLPRPLLEHAFDELLRTDGSRKLSAELDRTASADYRSRFFEFKTISPMLAAQVGTLATLLGYDYSVYRQERPGRLPAYRIRFVSGDGKRGGRHRRFQARVHTRQAFAEWVYDIECEGLHNFVCGIGNVVCHNTNEPEYRKLQANEYMEALRDRTIKIDVPYILRVSDEVRIYQRDFAKVRAKHIAPHTLEMAATWAVLTRLEPPKRAGLTLMQKLKLYDGKLLPGWTEEAVRELMAEARREGLEGISPRYIQDKISNVLVTSEEPCVNPFMVMNELEEGLKHHSLISDEKTKERYRALLQEVKAEYAEIVKNEVQRAIAADEEALNRLFHNYIDHVKAYVLGEKVKNPYTGSPEPPNERLMRSVEERIEIPESRKDDFRREIMNYIGALALEGRQFTYKDNERLRRALELKLFEDQKDTIRLSALVSGVVDPETQAKIDVVKARLIRDHGYCEHCAAGVLEFAASLFARSER</sequence>
<reference evidence="4 5" key="1">
    <citation type="submission" date="2019-02" db="EMBL/GenBank/DDBJ databases">
        <title>Thermus sp. a novel from hot spring.</title>
        <authorList>
            <person name="Zhao Z."/>
        </authorList>
    </citation>
    <scope>NUCLEOTIDE SEQUENCE [LARGE SCALE GENOMIC DNA]</scope>
    <source>
        <strain evidence="4 5">CFH 72773T</strain>
    </source>
</reference>
<gene>
    <name evidence="4" type="ORF">ETP66_08095</name>
</gene>
<dbReference type="InterPro" id="IPR006141">
    <property type="entry name" value="Intein_N"/>
</dbReference>
<feature type="domain" description="DOD-type homing endonuclease" evidence="3">
    <location>
        <begin position="509"/>
        <end position="656"/>
    </location>
</feature>